<evidence type="ECO:0000256" key="3">
    <source>
        <dbReference type="ARBA" id="ARBA00022989"/>
    </source>
</evidence>
<dbReference type="InterPro" id="IPR049326">
    <property type="entry name" value="Rhodopsin_dom_fungi"/>
</dbReference>
<evidence type="ECO:0000256" key="7">
    <source>
        <dbReference type="SAM" id="Phobius"/>
    </source>
</evidence>
<dbReference type="PANTHER" id="PTHR33048:SF123">
    <property type="entry name" value="INTEGRAL MEMBRANE PROTEIN"/>
    <property type="match status" value="1"/>
</dbReference>
<dbReference type="AlphaFoldDB" id="A0A423WIN1"/>
<comment type="caution">
    <text evidence="9">The sequence shown here is derived from an EMBL/GenBank/DDBJ whole genome shotgun (WGS) entry which is preliminary data.</text>
</comment>
<keyword evidence="10" id="KW-1185">Reference proteome</keyword>
<evidence type="ECO:0000313" key="10">
    <source>
        <dbReference type="Proteomes" id="UP000283895"/>
    </source>
</evidence>
<evidence type="ECO:0000256" key="1">
    <source>
        <dbReference type="ARBA" id="ARBA00004141"/>
    </source>
</evidence>
<comment type="similarity">
    <text evidence="5">Belongs to the SAT4 family.</text>
</comment>
<evidence type="ECO:0000256" key="5">
    <source>
        <dbReference type="ARBA" id="ARBA00038359"/>
    </source>
</evidence>
<protein>
    <recommendedName>
        <fullName evidence="8">Rhodopsin domain-containing protein</fullName>
    </recommendedName>
</protein>
<feature type="region of interest" description="Disordered" evidence="6">
    <location>
        <begin position="309"/>
        <end position="329"/>
    </location>
</feature>
<dbReference type="GO" id="GO:0016020">
    <property type="term" value="C:membrane"/>
    <property type="evidence" value="ECO:0007669"/>
    <property type="project" value="UniProtKB-SubCell"/>
</dbReference>
<evidence type="ECO:0000256" key="6">
    <source>
        <dbReference type="SAM" id="MobiDB-lite"/>
    </source>
</evidence>
<keyword evidence="4 7" id="KW-0472">Membrane</keyword>
<feature type="transmembrane region" description="Helical" evidence="7">
    <location>
        <begin position="168"/>
        <end position="191"/>
    </location>
</feature>
<dbReference type="EMBL" id="LKEA01000016">
    <property type="protein sequence ID" value="ROW03068.1"/>
    <property type="molecule type" value="Genomic_DNA"/>
</dbReference>
<dbReference type="PANTHER" id="PTHR33048">
    <property type="entry name" value="PTH11-LIKE INTEGRAL MEMBRANE PROTEIN (AFU_ORTHOLOGUE AFUA_5G11245)"/>
    <property type="match status" value="1"/>
</dbReference>
<sequence length="344" mass="38713">MAQTYQQTQDSLVVLSIVFTALSTIAVLSRTLIRVLLIRSPSYDDYSILVALIFTIGYMGEILVGKANHVGFPASMLTVENMVNLLKDALAIEVTYYMILGFIKISILFMYLRFAVSEIFRYLCYGTIFFQLGFTVICVCVTLAQCLPMRKQWDVTKTVQGSCINSTAFFYTTAGINIITDIWVIVLPIRTLRGINRPLKEKIALTVIFGAGLFATLMSVVRLRSIHTYTLTSDPFRDAIQVNVWSVIEVNVAILCASVPALKPIFRPHRLRELRRKNQYKYRGREDSSYGGYSHEGRLSRGVSNVTGGADPFALPTPSPDERGNDLDNIVDECDRRGETYTHR</sequence>
<dbReference type="Pfam" id="PF20684">
    <property type="entry name" value="Fung_rhodopsin"/>
    <property type="match status" value="1"/>
</dbReference>
<feature type="transmembrane region" description="Helical" evidence="7">
    <location>
        <begin position="203"/>
        <end position="224"/>
    </location>
</feature>
<feature type="transmembrane region" description="Helical" evidence="7">
    <location>
        <begin position="94"/>
        <end position="115"/>
    </location>
</feature>
<dbReference type="InterPro" id="IPR052337">
    <property type="entry name" value="SAT4-like"/>
</dbReference>
<evidence type="ECO:0000256" key="2">
    <source>
        <dbReference type="ARBA" id="ARBA00022692"/>
    </source>
</evidence>
<feature type="transmembrane region" description="Helical" evidence="7">
    <location>
        <begin position="122"/>
        <end position="144"/>
    </location>
</feature>
<accession>A0A423WIN1</accession>
<proteinExistence type="inferred from homology"/>
<dbReference type="Proteomes" id="UP000283895">
    <property type="component" value="Unassembled WGS sequence"/>
</dbReference>
<evidence type="ECO:0000313" key="9">
    <source>
        <dbReference type="EMBL" id="ROW03068.1"/>
    </source>
</evidence>
<evidence type="ECO:0000259" key="8">
    <source>
        <dbReference type="Pfam" id="PF20684"/>
    </source>
</evidence>
<dbReference type="OrthoDB" id="5329176at2759"/>
<reference evidence="9 10" key="1">
    <citation type="submission" date="2015-09" db="EMBL/GenBank/DDBJ databases">
        <title>Host preference determinants of Valsa canker pathogens revealed by comparative genomics.</title>
        <authorList>
            <person name="Yin Z."/>
            <person name="Huang L."/>
        </authorList>
    </citation>
    <scope>NUCLEOTIDE SEQUENCE [LARGE SCALE GENOMIC DNA]</scope>
    <source>
        <strain evidence="9 10">03-1</strain>
    </source>
</reference>
<evidence type="ECO:0000256" key="4">
    <source>
        <dbReference type="ARBA" id="ARBA00023136"/>
    </source>
</evidence>
<keyword evidence="2 7" id="KW-0812">Transmembrane</keyword>
<dbReference type="STRING" id="356882.A0A423WIN1"/>
<name>A0A423WIN1_9PEZI</name>
<feature type="domain" description="Rhodopsin" evidence="8">
    <location>
        <begin position="30"/>
        <end position="267"/>
    </location>
</feature>
<keyword evidence="3 7" id="KW-1133">Transmembrane helix</keyword>
<feature type="transmembrane region" description="Helical" evidence="7">
    <location>
        <begin position="12"/>
        <end position="33"/>
    </location>
</feature>
<organism evidence="9 10">
    <name type="scientific">Cytospora schulzeri</name>
    <dbReference type="NCBI Taxonomy" id="448051"/>
    <lineage>
        <taxon>Eukaryota</taxon>
        <taxon>Fungi</taxon>
        <taxon>Dikarya</taxon>
        <taxon>Ascomycota</taxon>
        <taxon>Pezizomycotina</taxon>
        <taxon>Sordariomycetes</taxon>
        <taxon>Sordariomycetidae</taxon>
        <taxon>Diaporthales</taxon>
        <taxon>Cytosporaceae</taxon>
        <taxon>Cytospora</taxon>
    </lineage>
</organism>
<feature type="transmembrane region" description="Helical" evidence="7">
    <location>
        <begin position="45"/>
        <end position="64"/>
    </location>
</feature>
<comment type="subcellular location">
    <subcellularLocation>
        <location evidence="1">Membrane</location>
        <topology evidence="1">Multi-pass membrane protein</topology>
    </subcellularLocation>
</comment>
<gene>
    <name evidence="9" type="ORF">VMCG_05745</name>
</gene>